<evidence type="ECO:0000313" key="1">
    <source>
        <dbReference type="EMBL" id="WOK98591.1"/>
    </source>
</evidence>
<evidence type="ECO:0000313" key="2">
    <source>
        <dbReference type="Proteomes" id="UP001327560"/>
    </source>
</evidence>
<protein>
    <submittedName>
        <fullName evidence="1">Uncharacterized protein</fullName>
    </submittedName>
</protein>
<organism evidence="1 2">
    <name type="scientific">Canna indica</name>
    <name type="common">Indian-shot</name>
    <dbReference type="NCBI Taxonomy" id="4628"/>
    <lineage>
        <taxon>Eukaryota</taxon>
        <taxon>Viridiplantae</taxon>
        <taxon>Streptophyta</taxon>
        <taxon>Embryophyta</taxon>
        <taxon>Tracheophyta</taxon>
        <taxon>Spermatophyta</taxon>
        <taxon>Magnoliopsida</taxon>
        <taxon>Liliopsida</taxon>
        <taxon>Zingiberales</taxon>
        <taxon>Cannaceae</taxon>
        <taxon>Canna</taxon>
    </lineage>
</organism>
<dbReference type="EMBL" id="CP136891">
    <property type="protein sequence ID" value="WOK98591.1"/>
    <property type="molecule type" value="Genomic_DNA"/>
</dbReference>
<proteinExistence type="predicted"/>
<dbReference type="Proteomes" id="UP001327560">
    <property type="component" value="Chromosome 2"/>
</dbReference>
<accession>A0AAQ3K1W8</accession>
<sequence>MAWRRLLTKIGKQQLFGNAHFFGSSQSYHALRKIELGAGNRLGNFQERLQSSYVGSFARRVRDTDVSNDVTLLKELYRSDPERVIRLFESQPSLHSNPSALAEYVKALVKVDRLDQSTLLKTLQRGISNSVREEESINSMNSIPALKNVGQSTKDGILGTSSAPIHMVTAETSA</sequence>
<dbReference type="AlphaFoldDB" id="A0AAQ3K1W8"/>
<keyword evidence="2" id="KW-1185">Reference proteome</keyword>
<name>A0AAQ3K1W8_9LILI</name>
<gene>
    <name evidence="1" type="ORF">Cni_G07303</name>
</gene>
<reference evidence="1 2" key="1">
    <citation type="submission" date="2023-10" db="EMBL/GenBank/DDBJ databases">
        <title>Chromosome-scale genome assembly provides insights into flower coloration mechanisms of Canna indica.</title>
        <authorList>
            <person name="Li C."/>
        </authorList>
    </citation>
    <scope>NUCLEOTIDE SEQUENCE [LARGE SCALE GENOMIC DNA]</scope>
    <source>
        <tissue evidence="1">Flower</tissue>
    </source>
</reference>